<dbReference type="Gene3D" id="3.10.100.10">
    <property type="entry name" value="Mannose-Binding Protein A, subunit A"/>
    <property type="match status" value="2"/>
</dbReference>
<dbReference type="PROSITE" id="PS50041">
    <property type="entry name" value="C_TYPE_LECTIN_2"/>
    <property type="match status" value="2"/>
</dbReference>
<evidence type="ECO:0000256" key="1">
    <source>
        <dbReference type="SAM" id="SignalP"/>
    </source>
</evidence>
<name>A0A8B7P280_HYAAZ</name>
<keyword evidence="3" id="KW-1185">Reference proteome</keyword>
<feature type="signal peptide" evidence="1">
    <location>
        <begin position="1"/>
        <end position="18"/>
    </location>
</feature>
<protein>
    <submittedName>
        <fullName evidence="4">C-type mannose receptor 2</fullName>
    </submittedName>
</protein>
<dbReference type="GeneID" id="108675636"/>
<evidence type="ECO:0000313" key="3">
    <source>
        <dbReference type="Proteomes" id="UP000694843"/>
    </source>
</evidence>
<dbReference type="CDD" id="cd00037">
    <property type="entry name" value="CLECT"/>
    <property type="match status" value="2"/>
</dbReference>
<dbReference type="InterPro" id="IPR016187">
    <property type="entry name" value="CTDL_fold"/>
</dbReference>
<accession>A0A8B7P280</accession>
<organism evidence="3 4">
    <name type="scientific">Hyalella azteca</name>
    <name type="common">Amphipod</name>
    <dbReference type="NCBI Taxonomy" id="294128"/>
    <lineage>
        <taxon>Eukaryota</taxon>
        <taxon>Metazoa</taxon>
        <taxon>Ecdysozoa</taxon>
        <taxon>Arthropoda</taxon>
        <taxon>Crustacea</taxon>
        <taxon>Multicrustacea</taxon>
        <taxon>Malacostraca</taxon>
        <taxon>Eumalacostraca</taxon>
        <taxon>Peracarida</taxon>
        <taxon>Amphipoda</taxon>
        <taxon>Senticaudata</taxon>
        <taxon>Talitrida</taxon>
        <taxon>Talitroidea</taxon>
        <taxon>Hyalellidae</taxon>
        <taxon>Hyalella</taxon>
    </lineage>
</organism>
<evidence type="ECO:0000313" key="4">
    <source>
        <dbReference type="RefSeq" id="XP_018019156.1"/>
    </source>
</evidence>
<feature type="domain" description="C-type lectin" evidence="2">
    <location>
        <begin position="28"/>
        <end position="150"/>
    </location>
</feature>
<keyword evidence="1" id="KW-0732">Signal</keyword>
<dbReference type="SMART" id="SM00034">
    <property type="entry name" value="CLECT"/>
    <property type="match status" value="2"/>
</dbReference>
<gene>
    <name evidence="4" type="primary">LOC108675636</name>
</gene>
<sequence length="299" mass="33594">MWQTRLATASLLLVVAHALNCPENYDDFGSGCVLAPAERLPALDAQVLCRELHGELATFDRCDIFTDAVHYLEETGGMNDSFWIGGTYSVTRDEWQWRDGSVIAMGAPFWGTADGGSWEPYNGNCTVIFYGDNPYMRAYGCSLDFNHICEGPPNVEGHCNLPYTAVGSQCLSFNTATRQSWQISRNICQEDGGDLVTFDNCVQFGIVANYILEHNLQYIDRYWVGGYLETWDTEDWFWLDGSSIPMGVPLWGQGSGGKLLPDNSTVERCLELGLEYRHRFNDLNCQELRRPLCMASPVE</sequence>
<dbReference type="KEGG" id="hazt:108675636"/>
<evidence type="ECO:0000259" key="2">
    <source>
        <dbReference type="PROSITE" id="PS50041"/>
    </source>
</evidence>
<dbReference type="Proteomes" id="UP000694843">
    <property type="component" value="Unplaced"/>
</dbReference>
<dbReference type="InterPro" id="IPR016186">
    <property type="entry name" value="C-type_lectin-like/link_sf"/>
</dbReference>
<feature type="chain" id="PRO_5034294054" evidence="1">
    <location>
        <begin position="19"/>
        <end position="299"/>
    </location>
</feature>
<dbReference type="InterPro" id="IPR050111">
    <property type="entry name" value="C-type_lectin/snaclec_domain"/>
</dbReference>
<feature type="domain" description="C-type lectin" evidence="2">
    <location>
        <begin position="166"/>
        <end position="294"/>
    </location>
</feature>
<keyword evidence="4" id="KW-0675">Receptor</keyword>
<dbReference type="RefSeq" id="XP_018019156.1">
    <property type="nucleotide sequence ID" value="XM_018163667.2"/>
</dbReference>
<reference evidence="4" key="1">
    <citation type="submission" date="2025-08" db="UniProtKB">
        <authorList>
            <consortium name="RefSeq"/>
        </authorList>
    </citation>
    <scope>IDENTIFICATION</scope>
    <source>
        <tissue evidence="4">Whole organism</tissue>
    </source>
</reference>
<dbReference type="SUPFAM" id="SSF56436">
    <property type="entry name" value="C-type lectin-like"/>
    <property type="match status" value="2"/>
</dbReference>
<dbReference type="InterPro" id="IPR001304">
    <property type="entry name" value="C-type_lectin-like"/>
</dbReference>
<dbReference type="OrthoDB" id="6339005at2759"/>
<dbReference type="PANTHER" id="PTHR22803">
    <property type="entry name" value="MANNOSE, PHOSPHOLIPASE, LECTIN RECEPTOR RELATED"/>
    <property type="match status" value="1"/>
</dbReference>
<dbReference type="Pfam" id="PF00059">
    <property type="entry name" value="Lectin_C"/>
    <property type="match status" value="2"/>
</dbReference>
<dbReference type="AlphaFoldDB" id="A0A8B7P280"/>
<proteinExistence type="predicted"/>